<gene>
    <name evidence="7" type="ORF">TRFO_30427</name>
</gene>
<dbReference type="InterPro" id="IPR053238">
    <property type="entry name" value="RING-H2_zinc_finger"/>
</dbReference>
<keyword evidence="8" id="KW-1185">Reference proteome</keyword>
<reference evidence="7" key="1">
    <citation type="submission" date="2016-10" db="EMBL/GenBank/DDBJ databases">
        <authorList>
            <person name="Benchimol M."/>
            <person name="Almeida L.G."/>
            <person name="Vasconcelos A.T."/>
            <person name="Perreira-Neves A."/>
            <person name="Rosa I.A."/>
            <person name="Tasca T."/>
            <person name="Bogo M.R."/>
            <person name="de Souza W."/>
        </authorList>
    </citation>
    <scope>NUCLEOTIDE SEQUENCE [LARGE SCALE GENOMIC DNA]</scope>
    <source>
        <strain evidence="7">K</strain>
    </source>
</reference>
<dbReference type="OrthoDB" id="8062037at2759"/>
<feature type="compositionally biased region" description="Pro residues" evidence="5">
    <location>
        <begin position="272"/>
        <end position="282"/>
    </location>
</feature>
<dbReference type="InterPro" id="IPR013083">
    <property type="entry name" value="Znf_RING/FYVE/PHD"/>
</dbReference>
<dbReference type="GeneID" id="94842056"/>
<keyword evidence="2 4" id="KW-0863">Zinc-finger</keyword>
<feature type="compositionally biased region" description="Polar residues" evidence="5">
    <location>
        <begin position="147"/>
        <end position="173"/>
    </location>
</feature>
<dbReference type="RefSeq" id="XP_068355574.1">
    <property type="nucleotide sequence ID" value="XM_068507352.1"/>
</dbReference>
<feature type="region of interest" description="Disordered" evidence="5">
    <location>
        <begin position="1"/>
        <end position="212"/>
    </location>
</feature>
<evidence type="ECO:0000256" key="1">
    <source>
        <dbReference type="ARBA" id="ARBA00022723"/>
    </source>
</evidence>
<dbReference type="EMBL" id="MLAK01000867">
    <property type="protein sequence ID" value="OHT02438.1"/>
    <property type="molecule type" value="Genomic_DNA"/>
</dbReference>
<evidence type="ECO:0000256" key="2">
    <source>
        <dbReference type="ARBA" id="ARBA00022771"/>
    </source>
</evidence>
<evidence type="ECO:0000256" key="3">
    <source>
        <dbReference type="ARBA" id="ARBA00022833"/>
    </source>
</evidence>
<feature type="compositionally biased region" description="Low complexity" evidence="5">
    <location>
        <begin position="349"/>
        <end position="377"/>
    </location>
</feature>
<feature type="compositionally biased region" description="Polar residues" evidence="5">
    <location>
        <begin position="16"/>
        <end position="30"/>
    </location>
</feature>
<dbReference type="Proteomes" id="UP000179807">
    <property type="component" value="Unassembled WGS sequence"/>
</dbReference>
<feature type="compositionally biased region" description="Low complexity" evidence="5">
    <location>
        <begin position="181"/>
        <end position="204"/>
    </location>
</feature>
<evidence type="ECO:0000259" key="6">
    <source>
        <dbReference type="PROSITE" id="PS50089"/>
    </source>
</evidence>
<dbReference type="Pfam" id="PF13639">
    <property type="entry name" value="zf-RING_2"/>
    <property type="match status" value="1"/>
</dbReference>
<evidence type="ECO:0000256" key="4">
    <source>
        <dbReference type="PROSITE-ProRule" id="PRU00175"/>
    </source>
</evidence>
<dbReference type="GO" id="GO:0008270">
    <property type="term" value="F:zinc ion binding"/>
    <property type="evidence" value="ECO:0007669"/>
    <property type="project" value="UniProtKB-KW"/>
</dbReference>
<feature type="compositionally biased region" description="Polar residues" evidence="5">
    <location>
        <begin position="37"/>
        <end position="48"/>
    </location>
</feature>
<protein>
    <recommendedName>
        <fullName evidence="6">RING-type domain-containing protein</fullName>
    </recommendedName>
</protein>
<feature type="compositionally biased region" description="Polar residues" evidence="5">
    <location>
        <begin position="62"/>
        <end position="79"/>
    </location>
</feature>
<dbReference type="PANTHER" id="PTHR14155">
    <property type="entry name" value="RING FINGER DOMAIN-CONTAINING"/>
    <property type="match status" value="1"/>
</dbReference>
<evidence type="ECO:0000313" key="8">
    <source>
        <dbReference type="Proteomes" id="UP000179807"/>
    </source>
</evidence>
<dbReference type="CDD" id="cd16454">
    <property type="entry name" value="RING-H2_PA-TM-RING"/>
    <property type="match status" value="1"/>
</dbReference>
<proteinExistence type="predicted"/>
<keyword evidence="1" id="KW-0479">Metal-binding</keyword>
<dbReference type="AlphaFoldDB" id="A0A1J4JY52"/>
<feature type="compositionally biased region" description="Low complexity" evidence="5">
    <location>
        <begin position="236"/>
        <end position="261"/>
    </location>
</feature>
<comment type="caution">
    <text evidence="7">The sequence shown here is derived from an EMBL/GenBank/DDBJ whole genome shotgun (WGS) entry which is preliminary data.</text>
</comment>
<dbReference type="PANTHER" id="PTHR14155:SF627">
    <property type="entry name" value="OS06G0192800 PROTEIN"/>
    <property type="match status" value="1"/>
</dbReference>
<feature type="region of interest" description="Disordered" evidence="5">
    <location>
        <begin position="227"/>
        <end position="377"/>
    </location>
</feature>
<evidence type="ECO:0000256" key="5">
    <source>
        <dbReference type="SAM" id="MobiDB-lite"/>
    </source>
</evidence>
<sequence length="568" mass="62142">MRSSVTGIDTGRTRQPKTSTIRVQRTSQRTSADRDPSNNSSHRSTLNRQGAADVPPIPPRSRPTNMSQTMRPTTGGIHSNTNANRQNNRPNLSSTSPINSTSNGNSGASNVESGRGARGSSVRNSYNSDANSRLFPNQPRQRRVPYQGNNDSLIQRPQVQRNNDPLVGNNNSENRLHRNDSLSNGRRANNANSNSSVPTNQNPIHPRPPPPTEIIRQARIHRNTVTNQANAPPVHAAGASSSPPRSNPASATTSSSSNAPSILTPPREAAQPPAPSPNPRNPPAIRSNAPATTNSTTTTTNTTTSNPSSSYPVHSSPVDNVGNSREPQVVVRRPPAVPQPPIEHPPRATTNTNTTSNTQATHTNLNTNNNASFTTRTNTNANASANASVNVNANHTNNGPQQQNVGTITSRLQQQRERAQFDDPDERLAIFDELFTLLDSFPTNLVPFLPLMFESTFGPFLESVIPLYLAHVERQQLAQAINISMQEAAQPRSEPPKKMKLVNHIIDAKNVRDQESCIVCQENFKLNEKTVMLKCGHFFHNDCIMPWFIDHHTCPTCRTNIDEENTYS</sequence>
<dbReference type="Gene3D" id="3.30.40.10">
    <property type="entry name" value="Zinc/RING finger domain, C3HC4 (zinc finger)"/>
    <property type="match status" value="1"/>
</dbReference>
<organism evidence="7 8">
    <name type="scientific">Tritrichomonas foetus</name>
    <dbReference type="NCBI Taxonomy" id="1144522"/>
    <lineage>
        <taxon>Eukaryota</taxon>
        <taxon>Metamonada</taxon>
        <taxon>Parabasalia</taxon>
        <taxon>Tritrichomonadida</taxon>
        <taxon>Tritrichomonadidae</taxon>
        <taxon>Tritrichomonas</taxon>
    </lineage>
</organism>
<evidence type="ECO:0000313" key="7">
    <source>
        <dbReference type="EMBL" id="OHT02438.1"/>
    </source>
</evidence>
<feature type="compositionally biased region" description="Low complexity" evidence="5">
    <location>
        <begin position="283"/>
        <end position="317"/>
    </location>
</feature>
<feature type="compositionally biased region" description="Polar residues" evidence="5">
    <location>
        <begin position="121"/>
        <end position="139"/>
    </location>
</feature>
<feature type="compositionally biased region" description="Low complexity" evidence="5">
    <location>
        <begin position="80"/>
        <end position="91"/>
    </location>
</feature>
<keyword evidence="3" id="KW-0862">Zinc</keyword>
<dbReference type="InterPro" id="IPR001841">
    <property type="entry name" value="Znf_RING"/>
</dbReference>
<accession>A0A1J4JY52</accession>
<dbReference type="SMART" id="SM00184">
    <property type="entry name" value="RING"/>
    <property type="match status" value="1"/>
</dbReference>
<feature type="compositionally biased region" description="Low complexity" evidence="5">
    <location>
        <begin position="99"/>
        <end position="110"/>
    </location>
</feature>
<feature type="domain" description="RING-type" evidence="6">
    <location>
        <begin position="517"/>
        <end position="558"/>
    </location>
</feature>
<dbReference type="SUPFAM" id="SSF57850">
    <property type="entry name" value="RING/U-box"/>
    <property type="match status" value="1"/>
</dbReference>
<dbReference type="VEuPathDB" id="TrichDB:TRFO_30427"/>
<name>A0A1J4JY52_9EUKA</name>
<dbReference type="PROSITE" id="PS50089">
    <property type="entry name" value="ZF_RING_2"/>
    <property type="match status" value="1"/>
</dbReference>